<dbReference type="Gene3D" id="1.10.840.10">
    <property type="entry name" value="Ras guanine-nucleotide exchange factors catalytic domain"/>
    <property type="match status" value="1"/>
</dbReference>
<dbReference type="OrthoDB" id="546434at2759"/>
<gene>
    <name evidence="11" type="ORF">AW171_hschr84648</name>
</gene>
<dbReference type="PANTHER" id="PTHR23113">
    <property type="entry name" value="GUANINE NUCLEOTIDE EXCHANGE FACTOR"/>
    <property type="match status" value="1"/>
</dbReference>
<proteinExistence type="predicted"/>
<dbReference type="PROSITE" id="PS50002">
    <property type="entry name" value="SH3"/>
    <property type="match status" value="1"/>
</dbReference>
<dbReference type="PANTHER" id="PTHR23113:SF368">
    <property type="entry name" value="CELL DIVISION CONTROL PROTEIN 25"/>
    <property type="match status" value="1"/>
</dbReference>
<feature type="region of interest" description="Disordered" evidence="7">
    <location>
        <begin position="232"/>
        <end position="273"/>
    </location>
</feature>
<dbReference type="RefSeq" id="XP_017989594.1">
    <property type="nucleotide sequence ID" value="XM_018134134.1"/>
</dbReference>
<evidence type="ECO:0000256" key="5">
    <source>
        <dbReference type="PROSITE-ProRule" id="PRU00168"/>
    </source>
</evidence>
<organism evidence="11 12">
    <name type="scientific">Eremothecium sinecaudum</name>
    <dbReference type="NCBI Taxonomy" id="45286"/>
    <lineage>
        <taxon>Eukaryota</taxon>
        <taxon>Fungi</taxon>
        <taxon>Dikarya</taxon>
        <taxon>Ascomycota</taxon>
        <taxon>Saccharomycotina</taxon>
        <taxon>Saccharomycetes</taxon>
        <taxon>Saccharomycetales</taxon>
        <taxon>Saccharomycetaceae</taxon>
        <taxon>Eremothecium</taxon>
    </lineage>
</organism>
<dbReference type="Gene3D" id="1.20.870.10">
    <property type="entry name" value="Son of sevenless (SoS) protein Chain: S domain 1"/>
    <property type="match status" value="1"/>
</dbReference>
<dbReference type="GO" id="GO:0051301">
    <property type="term" value="P:cell division"/>
    <property type="evidence" value="ECO:0007669"/>
    <property type="project" value="UniProtKB-KW"/>
</dbReference>
<dbReference type="SMART" id="SM00147">
    <property type="entry name" value="RasGEF"/>
    <property type="match status" value="1"/>
</dbReference>
<dbReference type="InterPro" id="IPR019804">
    <property type="entry name" value="Ras_G-nucl-exch_fac_CS"/>
</dbReference>
<evidence type="ECO:0000256" key="2">
    <source>
        <dbReference type="ARBA" id="ARBA00022618"/>
    </source>
</evidence>
<protein>
    <submittedName>
        <fullName evidence="11">HHL172Wp</fullName>
    </submittedName>
</protein>
<feature type="compositionally biased region" description="Polar residues" evidence="7">
    <location>
        <begin position="134"/>
        <end position="149"/>
    </location>
</feature>
<feature type="domain" description="SH3" evidence="8">
    <location>
        <begin position="12"/>
        <end position="79"/>
    </location>
</feature>
<dbReference type="InterPro" id="IPR001452">
    <property type="entry name" value="SH3_domain"/>
</dbReference>
<keyword evidence="1 6" id="KW-0728">SH3 domain</keyword>
<dbReference type="SMART" id="SM00326">
    <property type="entry name" value="SH3"/>
    <property type="match status" value="1"/>
</dbReference>
<dbReference type="CDD" id="cd06224">
    <property type="entry name" value="REM"/>
    <property type="match status" value="1"/>
</dbReference>
<feature type="domain" description="Ras-GEF" evidence="9">
    <location>
        <begin position="1190"/>
        <end position="1427"/>
    </location>
</feature>
<dbReference type="PROSITE" id="PS50009">
    <property type="entry name" value="RASGEF_CAT"/>
    <property type="match status" value="1"/>
</dbReference>
<dbReference type="PROSITE" id="PS00720">
    <property type="entry name" value="RASGEF"/>
    <property type="match status" value="1"/>
</dbReference>
<dbReference type="EMBL" id="CP014248">
    <property type="protein sequence ID" value="AMD22598.1"/>
    <property type="molecule type" value="Genomic_DNA"/>
</dbReference>
<keyword evidence="4" id="KW-0131">Cell cycle</keyword>
<feature type="compositionally biased region" description="Polar residues" evidence="7">
    <location>
        <begin position="259"/>
        <end position="270"/>
    </location>
</feature>
<dbReference type="SMART" id="SM00229">
    <property type="entry name" value="RasGEFN"/>
    <property type="match status" value="1"/>
</dbReference>
<dbReference type="SUPFAM" id="SSF50044">
    <property type="entry name" value="SH3-domain"/>
    <property type="match status" value="1"/>
</dbReference>
<reference evidence="11 12" key="1">
    <citation type="submission" date="2016-01" db="EMBL/GenBank/DDBJ databases">
        <title>Genome sequence of the yeast Holleya sinecauda.</title>
        <authorList>
            <person name="Dietrich F.S."/>
        </authorList>
    </citation>
    <scope>NUCLEOTIDE SEQUENCE [LARGE SCALE GENOMIC DNA]</scope>
    <source>
        <strain evidence="11 12">ATCC 58844</strain>
    </source>
</reference>
<dbReference type="GeneID" id="28725958"/>
<dbReference type="InterPro" id="IPR023578">
    <property type="entry name" value="Ras_GEF_dom_sf"/>
</dbReference>
<feature type="compositionally biased region" description="Basic and acidic residues" evidence="7">
    <location>
        <begin position="342"/>
        <end position="352"/>
    </location>
</feature>
<keyword evidence="2" id="KW-0132">Cell division</keyword>
<dbReference type="Pfam" id="PF00617">
    <property type="entry name" value="RasGEF"/>
    <property type="match status" value="1"/>
</dbReference>
<evidence type="ECO:0000313" key="11">
    <source>
        <dbReference type="EMBL" id="AMD22598.1"/>
    </source>
</evidence>
<evidence type="ECO:0000256" key="6">
    <source>
        <dbReference type="PROSITE-ProRule" id="PRU00192"/>
    </source>
</evidence>
<evidence type="ECO:0000256" key="7">
    <source>
        <dbReference type="SAM" id="MobiDB-lite"/>
    </source>
</evidence>
<dbReference type="Proteomes" id="UP000243052">
    <property type="component" value="Chromosome viii"/>
</dbReference>
<dbReference type="InterPro" id="IPR008937">
    <property type="entry name" value="Ras-like_GEF"/>
</dbReference>
<sequence length="1467" mass="165386">MSESPLPLSQIRCIDVVRVLYDFTPTSKHELPLKLGDVVYVLSKLESGWCDGVIVDHPNKVTQCQRGWFPQEYVRSSREKRYPYYLNAGWTSGTNINNLYSRANSLAYEGSAPNLRSESMNARQHGGNFARVPSLTSNEAGESNYSYSASPDAHMKQDYRLEMRHRVLHGYPVKAVGMSRVGTDEILMVDPLQKLTLEDEHTLRDNKSNASAPQNLDKKQFISPSEAAILYGTAPSGGSRQLPTEKDGSETFTNDKEQSSNSRATSSTLPNPEMVFRSVFPQEERNAELTAKDLGLSKVSSSISPIENCSTEAPQSIWTKTLACNQLSGKNSLRSRNNTDILRPKGDSKREALAPDSYSGQPFFTNDDLFLHHPTDMRTWTELCDSALYHIKLSYENIIRNNQPQFNIHINRTSKRVTTYIIACRLLRDKLLESDRFKETMKIMKRIILSLGGISVHASFYFNSGPCFQCTPHADDKHSMADDNGFSKIPHSHVSSQTTGVIASVTSDRSSNIPGSSAADAEILPQACESPTAESEALDRVHALPHGDRGGYGYHSKADIRQSFTSKAIGRDSDDSNPYVDDAQRLLDNILHRLDTEYAILKDSIAKLTVLMKSDNPLRDSLPQTYPRLFKNSFDSCGWTNPFNQLGYGQKGSQVALQHCSNSEGPTVTSNAEHNVSVAQGSNTSSKASGFFINRNGSKTFSRSKSVKNVTYPLTEDTFKLFKSKLTQLAGKRENDLRVLNLPKSTKRNLEVAACTYDTIALLSSMIDIMEAIDLTFFVNLRDLPYVEPSANLDKESMDLRDHCVTTATALLLEFFDVKQAAHDITIGIIMDTQNLTLRDPYVFASMRGDLTNDGDRDRKKYQFVRLQKLSNALCDHLTKQDVEFNDEKFLDTDAIMVATLGKLMNIMDTAAQIIEQLVNERKQTLHYAVMMMKNDLIAELVKGEQEKWFDTDDNTCSKLNSTQEVSSPNNAQLGRDTSLPWYLENQYDYLLVYDANGNIKGGTKESLIEYLTSHLTVDVSFTITMLVTFRSMFTTAELLKLLIARYNLYPPDGLSYDAYSVWVTKKHIPIKTRVISILNLWLSCFWVPSYYTPSLSELLSFAKMAKDDHVAGADELIDLVKEVIEQKDSFHGFTPRRIHFSTIQKDSIVKGVRTFPSVSSLDPPLTATSSATSLANAFRLKKLRLLDIDPSIFAKQLTIKEHELYCKIVLFECLARAWRTRYCDFGSSTNISNFIKNSNHLTNFVSYIIVKQNDLKQRSQVIQYFITVAEQCHHLNNFSSMTAIVSAMYSSSVYRLKRTWGIVPNNYKDILEKLNALMDSTKNFSRYRELLESVREFPCVPFFGVYLSDLTFTAGGNPDNLDGTSDIINFGKRSRIVSVLKEIDSYQCTEYNLERHSDVLNFLDEHLTGIPNIEKQYEQSLRIEPRSEVSAGLNTSSYHQKHFSTSLKGRKLRFVARRKKTQGASP</sequence>
<dbReference type="InterPro" id="IPR000651">
    <property type="entry name" value="Ras-like_Gua-exchang_fac_N"/>
</dbReference>
<feature type="region of interest" description="Disordered" evidence="7">
    <location>
        <begin position="333"/>
        <end position="352"/>
    </location>
</feature>
<accession>A0A0X8HWB1</accession>
<dbReference type="SUPFAM" id="SSF48366">
    <property type="entry name" value="Ras GEF"/>
    <property type="match status" value="1"/>
</dbReference>
<dbReference type="GO" id="GO:0007265">
    <property type="term" value="P:Ras protein signal transduction"/>
    <property type="evidence" value="ECO:0007669"/>
    <property type="project" value="TreeGrafter"/>
</dbReference>
<dbReference type="Pfam" id="PF00618">
    <property type="entry name" value="RasGEF_N"/>
    <property type="match status" value="1"/>
</dbReference>
<dbReference type="CDD" id="cd11883">
    <property type="entry name" value="SH3_Sdc25"/>
    <property type="match status" value="1"/>
</dbReference>
<dbReference type="GO" id="GO:0005886">
    <property type="term" value="C:plasma membrane"/>
    <property type="evidence" value="ECO:0007669"/>
    <property type="project" value="TreeGrafter"/>
</dbReference>
<evidence type="ECO:0000313" key="12">
    <source>
        <dbReference type="Proteomes" id="UP000243052"/>
    </source>
</evidence>
<feature type="region of interest" description="Disordered" evidence="7">
    <location>
        <begin position="126"/>
        <end position="151"/>
    </location>
</feature>
<evidence type="ECO:0000259" key="9">
    <source>
        <dbReference type="PROSITE" id="PS50009"/>
    </source>
</evidence>
<evidence type="ECO:0000259" key="10">
    <source>
        <dbReference type="PROSITE" id="PS50212"/>
    </source>
</evidence>
<dbReference type="InterPro" id="IPR001895">
    <property type="entry name" value="RASGEF_cat_dom"/>
</dbReference>
<dbReference type="Gene3D" id="2.30.30.40">
    <property type="entry name" value="SH3 Domains"/>
    <property type="match status" value="1"/>
</dbReference>
<feature type="compositionally biased region" description="Basic and acidic residues" evidence="7">
    <location>
        <begin position="243"/>
        <end position="258"/>
    </location>
</feature>
<dbReference type="GO" id="GO:0005085">
    <property type="term" value="F:guanyl-nucleotide exchange factor activity"/>
    <property type="evidence" value="ECO:0007669"/>
    <property type="project" value="UniProtKB-KW"/>
</dbReference>
<evidence type="ECO:0000256" key="1">
    <source>
        <dbReference type="ARBA" id="ARBA00022443"/>
    </source>
</evidence>
<name>A0A0X8HWB1_9SACH</name>
<evidence type="ECO:0000256" key="4">
    <source>
        <dbReference type="ARBA" id="ARBA00023306"/>
    </source>
</evidence>
<keyword evidence="12" id="KW-1185">Reference proteome</keyword>
<dbReference type="STRING" id="45286.A0A0X8HWB1"/>
<keyword evidence="3 5" id="KW-0344">Guanine-nucleotide releasing factor</keyword>
<dbReference type="InterPro" id="IPR036028">
    <property type="entry name" value="SH3-like_dom_sf"/>
</dbReference>
<dbReference type="InterPro" id="IPR036964">
    <property type="entry name" value="RASGEF_cat_dom_sf"/>
</dbReference>
<dbReference type="PROSITE" id="PS50212">
    <property type="entry name" value="RASGEF_NTER"/>
    <property type="match status" value="1"/>
</dbReference>
<dbReference type="Pfam" id="PF14604">
    <property type="entry name" value="SH3_9"/>
    <property type="match status" value="1"/>
</dbReference>
<evidence type="ECO:0000259" key="8">
    <source>
        <dbReference type="PROSITE" id="PS50002"/>
    </source>
</evidence>
<feature type="domain" description="N-terminal Ras-GEF" evidence="10">
    <location>
        <begin position="996"/>
        <end position="1129"/>
    </location>
</feature>
<evidence type="ECO:0000256" key="3">
    <source>
        <dbReference type="ARBA" id="ARBA00022658"/>
    </source>
</evidence>
<dbReference type="CDD" id="cd00155">
    <property type="entry name" value="RasGEF"/>
    <property type="match status" value="1"/>
</dbReference>